<evidence type="ECO:0000313" key="1">
    <source>
        <dbReference type="EMBL" id="KMW68691.1"/>
    </source>
</evidence>
<protein>
    <submittedName>
        <fullName evidence="1">Uncharacterized protein</fullName>
    </submittedName>
</protein>
<sequence length="71" mass="8138">MNQNTASEIFKLNKIITEKQSDKFNVYEDSVEGISEISDNAESLSDQNDNNSVSEKTCMRLEITRLQHEVK</sequence>
<organism evidence="1">
    <name type="scientific">Ajellomyces dermatitidis (strain ATCC 18188 / CBS 674.68)</name>
    <name type="common">Blastomyces dermatitidis</name>
    <dbReference type="NCBI Taxonomy" id="653446"/>
    <lineage>
        <taxon>Eukaryota</taxon>
        <taxon>Fungi</taxon>
        <taxon>Dikarya</taxon>
        <taxon>Ascomycota</taxon>
        <taxon>Pezizomycotina</taxon>
        <taxon>Eurotiomycetes</taxon>
        <taxon>Eurotiomycetidae</taxon>
        <taxon>Onygenales</taxon>
        <taxon>Ajellomycetaceae</taxon>
        <taxon>Blastomyces</taxon>
    </lineage>
</organism>
<accession>A0A0J9ERL8</accession>
<gene>
    <name evidence="1" type="ORF">BDDG_12978</name>
</gene>
<dbReference type="EMBL" id="GG749500">
    <property type="protein sequence ID" value="KMW68691.1"/>
    <property type="molecule type" value="Genomic_DNA"/>
</dbReference>
<dbReference type="Proteomes" id="UP000007802">
    <property type="component" value="Unassembled WGS sequence"/>
</dbReference>
<reference evidence="1" key="1">
    <citation type="submission" date="2010-03" db="EMBL/GenBank/DDBJ databases">
        <title>Annotation of Blastomyces dermatitidis strain ATCC 18188.</title>
        <authorList>
            <consortium name="The Broad Institute Genome Sequencing Platform"/>
            <consortium name="Broad Institute Genome Sequencing Center for Infectious Disease."/>
            <person name="Cuomo C."/>
            <person name="Klein B."/>
            <person name="Sullivan T."/>
            <person name="Heitman J."/>
            <person name="Young S."/>
            <person name="Zeng Q."/>
            <person name="Gargeya S."/>
            <person name="Alvarado L."/>
            <person name="Berlin A.M."/>
            <person name="Chapman S.B."/>
            <person name="Chen Z."/>
            <person name="Freedman E."/>
            <person name="Gellesch M."/>
            <person name="Goldberg J."/>
            <person name="Griggs A."/>
            <person name="Gujja S."/>
            <person name="Heilman E."/>
            <person name="Heiman D."/>
            <person name="Howarth C."/>
            <person name="Mehta T."/>
            <person name="Neiman D."/>
            <person name="Pearson M."/>
            <person name="Roberts A."/>
            <person name="Saif S."/>
            <person name="Shea T."/>
            <person name="Shenoy N."/>
            <person name="Sisk P."/>
            <person name="Stolte C."/>
            <person name="Sykes S."/>
            <person name="White J."/>
            <person name="Yandava C."/>
            <person name="Haas B."/>
            <person name="Nusbaum C."/>
            <person name="Birren B."/>
        </authorList>
    </citation>
    <scope>NUCLEOTIDE SEQUENCE</scope>
    <source>
        <strain evidence="1">ATCC 18188</strain>
    </source>
</reference>
<proteinExistence type="predicted"/>
<name>A0A0J9ERL8_AJEDA</name>
<dbReference type="AlphaFoldDB" id="A0A0J9ERL8"/>